<dbReference type="InterPro" id="IPR001034">
    <property type="entry name" value="DeoR_HTH"/>
</dbReference>
<dbReference type="Gene3D" id="3.40.50.1360">
    <property type="match status" value="1"/>
</dbReference>
<gene>
    <name evidence="5" type="ORF">UC3_00802</name>
</gene>
<evidence type="ECO:0000259" key="4">
    <source>
        <dbReference type="PROSITE" id="PS51000"/>
    </source>
</evidence>
<name>R3WGU3_9ENTE</name>
<dbReference type="InterPro" id="IPR014036">
    <property type="entry name" value="DeoR-like_C"/>
</dbReference>
<dbReference type="InterPro" id="IPR018356">
    <property type="entry name" value="Tscrpt_reg_HTH_DeoR_CS"/>
</dbReference>
<dbReference type="GO" id="GO:0003677">
    <property type="term" value="F:DNA binding"/>
    <property type="evidence" value="ECO:0007669"/>
    <property type="project" value="UniProtKB-KW"/>
</dbReference>
<keyword evidence="3" id="KW-0804">Transcription</keyword>
<feature type="domain" description="HTH deoR-type" evidence="4">
    <location>
        <begin position="3"/>
        <end position="58"/>
    </location>
</feature>
<accession>R3WGU3</accession>
<dbReference type="PANTHER" id="PTHR30363">
    <property type="entry name" value="HTH-TYPE TRANSCRIPTIONAL REGULATOR SRLR-RELATED"/>
    <property type="match status" value="1"/>
</dbReference>
<dbReference type="Pfam" id="PF08220">
    <property type="entry name" value="HTH_DeoR"/>
    <property type="match status" value="1"/>
</dbReference>
<dbReference type="InterPro" id="IPR037171">
    <property type="entry name" value="NagB/RpiA_transferase-like"/>
</dbReference>
<dbReference type="SMART" id="SM00420">
    <property type="entry name" value="HTH_DEOR"/>
    <property type="match status" value="1"/>
</dbReference>
<dbReference type="SMART" id="SM01134">
    <property type="entry name" value="DeoRC"/>
    <property type="match status" value="1"/>
</dbReference>
<dbReference type="SUPFAM" id="SSF100950">
    <property type="entry name" value="NagB/RpiA/CoA transferase-like"/>
    <property type="match status" value="1"/>
</dbReference>
<dbReference type="PANTHER" id="PTHR30363:SF56">
    <property type="entry name" value="TRANSCRIPTIONAL REGULATOR, DEOR FAMILY"/>
    <property type="match status" value="1"/>
</dbReference>
<dbReference type="PATRIC" id="fig|1158610.3.peg.780"/>
<dbReference type="PRINTS" id="PR00037">
    <property type="entry name" value="HTHLACR"/>
</dbReference>
<dbReference type="STRING" id="154621.RV11_GL001278"/>
<reference evidence="5 6" key="1">
    <citation type="submission" date="2013-02" db="EMBL/GenBank/DDBJ databases">
        <title>The Genome Sequence of Enterococcus phoeniculicola BAA-412.</title>
        <authorList>
            <consortium name="The Broad Institute Genome Sequencing Platform"/>
            <consortium name="The Broad Institute Genome Sequencing Center for Infectious Disease"/>
            <person name="Earl A.M."/>
            <person name="Gilmore M.S."/>
            <person name="Lebreton F."/>
            <person name="Walker B."/>
            <person name="Young S.K."/>
            <person name="Zeng Q."/>
            <person name="Gargeya S."/>
            <person name="Fitzgerald M."/>
            <person name="Haas B."/>
            <person name="Abouelleil A."/>
            <person name="Alvarado L."/>
            <person name="Arachchi H.M."/>
            <person name="Berlin A.M."/>
            <person name="Chapman S.B."/>
            <person name="Dewar J."/>
            <person name="Goldberg J."/>
            <person name="Griggs A."/>
            <person name="Gujja S."/>
            <person name="Hansen M."/>
            <person name="Howarth C."/>
            <person name="Imamovic A."/>
            <person name="Larimer J."/>
            <person name="McCowan C."/>
            <person name="Murphy C."/>
            <person name="Neiman D."/>
            <person name="Pearson M."/>
            <person name="Priest M."/>
            <person name="Roberts A."/>
            <person name="Saif S."/>
            <person name="Shea T."/>
            <person name="Sisk P."/>
            <person name="Sykes S."/>
            <person name="Wortman J."/>
            <person name="Nusbaum C."/>
            <person name="Birren B."/>
        </authorList>
    </citation>
    <scope>NUCLEOTIDE SEQUENCE [LARGE SCALE GENOMIC DNA]</scope>
    <source>
        <strain evidence="5 6">ATCC BAA-412</strain>
    </source>
</reference>
<keyword evidence="1" id="KW-0805">Transcription regulation</keyword>
<dbReference type="InterPro" id="IPR050313">
    <property type="entry name" value="Carb_Metab_HTH_regulators"/>
</dbReference>
<evidence type="ECO:0000256" key="1">
    <source>
        <dbReference type="ARBA" id="ARBA00023015"/>
    </source>
</evidence>
<dbReference type="PROSITE" id="PS51000">
    <property type="entry name" value="HTH_DEOR_2"/>
    <property type="match status" value="1"/>
</dbReference>
<proteinExistence type="predicted"/>
<evidence type="ECO:0000313" key="5">
    <source>
        <dbReference type="EMBL" id="EOL46682.1"/>
    </source>
</evidence>
<dbReference type="GO" id="GO:0003700">
    <property type="term" value="F:DNA-binding transcription factor activity"/>
    <property type="evidence" value="ECO:0007669"/>
    <property type="project" value="InterPro"/>
</dbReference>
<organism evidence="5 6">
    <name type="scientific">Enterococcus phoeniculicola ATCC BAA-412</name>
    <dbReference type="NCBI Taxonomy" id="1158610"/>
    <lineage>
        <taxon>Bacteria</taxon>
        <taxon>Bacillati</taxon>
        <taxon>Bacillota</taxon>
        <taxon>Bacilli</taxon>
        <taxon>Lactobacillales</taxon>
        <taxon>Enterococcaceae</taxon>
        <taxon>Enterococcus</taxon>
    </lineage>
</organism>
<dbReference type="eggNOG" id="COG1349">
    <property type="taxonomic scope" value="Bacteria"/>
</dbReference>
<evidence type="ECO:0000256" key="3">
    <source>
        <dbReference type="ARBA" id="ARBA00023163"/>
    </source>
</evidence>
<dbReference type="PROSITE" id="PS00894">
    <property type="entry name" value="HTH_DEOR_1"/>
    <property type="match status" value="1"/>
</dbReference>
<keyword evidence="2" id="KW-0238">DNA-binding</keyword>
<comment type="caution">
    <text evidence="5">The sequence shown here is derived from an EMBL/GenBank/DDBJ whole genome shotgun (WGS) entry which is preliminary data.</text>
</comment>
<dbReference type="InterPro" id="IPR036388">
    <property type="entry name" value="WH-like_DNA-bd_sf"/>
</dbReference>
<dbReference type="HOGENOM" id="CLU_060699_1_3_9"/>
<dbReference type="SUPFAM" id="SSF46785">
    <property type="entry name" value="Winged helix' DNA-binding domain"/>
    <property type="match status" value="1"/>
</dbReference>
<dbReference type="AlphaFoldDB" id="R3WGU3"/>
<dbReference type="Gene3D" id="1.10.10.10">
    <property type="entry name" value="Winged helix-like DNA-binding domain superfamily/Winged helix DNA-binding domain"/>
    <property type="match status" value="1"/>
</dbReference>
<dbReference type="Pfam" id="PF00455">
    <property type="entry name" value="DeoRC"/>
    <property type="match status" value="1"/>
</dbReference>
<protein>
    <submittedName>
        <fullName evidence="5">DeoR family transcriptional regulator, fructose operon transcriptional repressor</fullName>
    </submittedName>
</protein>
<dbReference type="Proteomes" id="UP000013785">
    <property type="component" value="Unassembled WGS sequence"/>
</dbReference>
<evidence type="ECO:0000256" key="2">
    <source>
        <dbReference type="ARBA" id="ARBA00023125"/>
    </source>
</evidence>
<dbReference type="RefSeq" id="WP_010767475.1">
    <property type="nucleotide sequence ID" value="NZ_ASWE01000002.1"/>
</dbReference>
<sequence>MLTDERKQRILQLLEQHSIVKSQELMLSFDVSESTIRRDLQELEDEGLLERIHGGAKKSQKLSYEQTMSEKTFKNIQEKKQIATLAVNEIDDGDIIYLDAGSTTLEMIPLLKNKSITVVTNSVQHASKLVELQLPTVILGGAIKLATEAVLGSTSIQQLSQLRFNKVFMGMNGAHLEFGYSTPDLEEAALKKLAIANAEEAFVLIDHTKFNKVTFTKVASLKEATIITDNCDAAYLEDFQSITTVKEAL</sequence>
<dbReference type="EMBL" id="AJAT01000010">
    <property type="protein sequence ID" value="EOL46682.1"/>
    <property type="molecule type" value="Genomic_DNA"/>
</dbReference>
<dbReference type="OrthoDB" id="9797223at2"/>
<dbReference type="InterPro" id="IPR036390">
    <property type="entry name" value="WH_DNA-bd_sf"/>
</dbReference>
<evidence type="ECO:0000313" key="6">
    <source>
        <dbReference type="Proteomes" id="UP000013785"/>
    </source>
</evidence>
<keyword evidence="6" id="KW-1185">Reference proteome</keyword>